<proteinExistence type="predicted"/>
<organism evidence="1">
    <name type="scientific">marine sediment metagenome</name>
    <dbReference type="NCBI Taxonomy" id="412755"/>
    <lineage>
        <taxon>unclassified sequences</taxon>
        <taxon>metagenomes</taxon>
        <taxon>ecological metagenomes</taxon>
    </lineage>
</organism>
<evidence type="ECO:0008006" key="2">
    <source>
        <dbReference type="Google" id="ProtNLM"/>
    </source>
</evidence>
<reference evidence="1" key="1">
    <citation type="journal article" date="2014" name="Front. Microbiol.">
        <title>High frequency of phylogenetically diverse reductive dehalogenase-homologous genes in deep subseafloor sedimentary metagenomes.</title>
        <authorList>
            <person name="Kawai M."/>
            <person name="Futagami T."/>
            <person name="Toyoda A."/>
            <person name="Takaki Y."/>
            <person name="Nishi S."/>
            <person name="Hori S."/>
            <person name="Arai W."/>
            <person name="Tsubouchi T."/>
            <person name="Morono Y."/>
            <person name="Uchiyama I."/>
            <person name="Ito T."/>
            <person name="Fujiyama A."/>
            <person name="Inagaki F."/>
            <person name="Takami H."/>
        </authorList>
    </citation>
    <scope>NUCLEOTIDE SEQUENCE</scope>
    <source>
        <strain evidence="1">Expedition CK06-06</strain>
    </source>
</reference>
<sequence length="67" mass="7663">MDGNINYCDNCGYEFPEFEGDKLPFEYKVYEKGEQLSEKPNFCPTCGASLKDAENLRFCEFCGSKIV</sequence>
<gene>
    <name evidence="1" type="ORF">S01H4_05011</name>
</gene>
<accession>X0ZGB5</accession>
<protein>
    <recommendedName>
        <fullName evidence="2">DZANK-type domain-containing protein</fullName>
    </recommendedName>
</protein>
<evidence type="ECO:0000313" key="1">
    <source>
        <dbReference type="EMBL" id="GAG68344.1"/>
    </source>
</evidence>
<dbReference type="EMBL" id="BART01001409">
    <property type="protein sequence ID" value="GAG68344.1"/>
    <property type="molecule type" value="Genomic_DNA"/>
</dbReference>
<comment type="caution">
    <text evidence="1">The sequence shown here is derived from an EMBL/GenBank/DDBJ whole genome shotgun (WGS) entry which is preliminary data.</text>
</comment>
<name>X0ZGB5_9ZZZZ</name>
<dbReference type="AlphaFoldDB" id="X0ZGB5"/>